<dbReference type="Proteomes" id="UP000018951">
    <property type="component" value="Unassembled WGS sequence"/>
</dbReference>
<dbReference type="STRING" id="1401685.P857_897"/>
<dbReference type="PATRIC" id="fig|1401685.3.peg.130"/>
<proteinExistence type="predicted"/>
<dbReference type="Gene3D" id="3.40.50.880">
    <property type="match status" value="1"/>
</dbReference>
<reference evidence="1 2" key="1">
    <citation type="journal article" date="2013" name="PLoS ONE">
        <title>Bacterial endosymbiosis in a chordate host: long-term co-evolution and conservation of secondary metabolism.</title>
        <authorList>
            <person name="Kwan J.C."/>
            <person name="Schmidt E.W."/>
        </authorList>
    </citation>
    <scope>NUCLEOTIDE SEQUENCE [LARGE SCALE GENOMIC DNA]</scope>
    <source>
        <strain evidence="2">L6</strain>
    </source>
</reference>
<keyword evidence="2" id="KW-1185">Reference proteome</keyword>
<dbReference type="PANTHER" id="PTHR10224:SF12">
    <property type="entry name" value="GLYOXALASE ELBB"/>
    <property type="match status" value="1"/>
</dbReference>
<organism evidence="1 2">
    <name type="scientific">Candidatus Xenolissoclinum pacificiensis L6</name>
    <dbReference type="NCBI Taxonomy" id="1401685"/>
    <lineage>
        <taxon>Bacteria</taxon>
        <taxon>Pseudomonadati</taxon>
        <taxon>Pseudomonadota</taxon>
        <taxon>Alphaproteobacteria</taxon>
        <taxon>Rickettsiales</taxon>
        <taxon>Anaplasmataceae</taxon>
        <taxon>Candidatus Xenolissoclinum</taxon>
    </lineage>
</organism>
<name>W2V0W8_9RICK</name>
<dbReference type="AlphaFoldDB" id="W2V0W8"/>
<accession>W2V0W8</accession>
<comment type="caution">
    <text evidence="1">The sequence shown here is derived from an EMBL/GenBank/DDBJ whole genome shotgun (WGS) entry which is preliminary data.</text>
</comment>
<dbReference type="EMBL" id="AXCJ01000001">
    <property type="protein sequence ID" value="ETO91725.1"/>
    <property type="molecule type" value="Genomic_DNA"/>
</dbReference>
<evidence type="ECO:0000313" key="1">
    <source>
        <dbReference type="EMBL" id="ETO91725.1"/>
    </source>
</evidence>
<sequence length="225" mass="24713">MSRKASFILSGCGYLDGTEINEAVLLSLLCAQHDIEVDFYSVNEDVPVSCHSLSGEVPVNRLGTEARNMIEESSRIARREVFQVHTLDVDKYDILVLPGGYGAINNFSNFFSEHSEKTVYPSIQDIIYGFITAKKPIVSVCIAPLVVAVSLQGKVGGLTLTLGKDENRLLASVGAINKVCMADEFVYDQRNLIYSTPAFMESEDLALIYKGMNSMITSLVQNLSK</sequence>
<dbReference type="PANTHER" id="PTHR10224">
    <property type="entry name" value="ES1 PROTEIN HOMOLOG, MITOCHONDRIAL"/>
    <property type="match status" value="1"/>
</dbReference>
<evidence type="ECO:0000313" key="2">
    <source>
        <dbReference type="Proteomes" id="UP000018951"/>
    </source>
</evidence>
<dbReference type="InterPro" id="IPR029062">
    <property type="entry name" value="Class_I_gatase-like"/>
</dbReference>
<gene>
    <name evidence="1" type="ORF">P857_897</name>
</gene>
<protein>
    <submittedName>
        <fullName evidence="1">ThiJ/PfpI domain protein</fullName>
    </submittedName>
</protein>
<dbReference type="SUPFAM" id="SSF52317">
    <property type="entry name" value="Class I glutamine amidotransferase-like"/>
    <property type="match status" value="1"/>
</dbReference>